<dbReference type="AlphaFoldDB" id="A0A0C3G951"/>
<dbReference type="InterPro" id="IPR046700">
    <property type="entry name" value="DUF6570"/>
</dbReference>
<dbReference type="HOGENOM" id="CLU_090397_2_0_1"/>
<dbReference type="Pfam" id="PF20209">
    <property type="entry name" value="DUF6570"/>
    <property type="match status" value="1"/>
</dbReference>
<dbReference type="EMBL" id="KN832977">
    <property type="protein sequence ID" value="KIM88289.1"/>
    <property type="molecule type" value="Genomic_DNA"/>
</dbReference>
<evidence type="ECO:0000259" key="1">
    <source>
        <dbReference type="Pfam" id="PF20209"/>
    </source>
</evidence>
<protein>
    <recommendedName>
        <fullName evidence="1">DUF6570 domain-containing protein</fullName>
    </recommendedName>
</protein>
<proteinExistence type="predicted"/>
<feature type="non-terminal residue" evidence="2">
    <location>
        <position position="147"/>
    </location>
</feature>
<sequence>MPTLALANGLWIGEIPDELQDLTYAEQLLIARVRHNRCIVKVSSGMSKMRANAISFSNPMPKICNVLPPPVEEMDEVLAFIYTGPCKPTKADFKRTPLLVRCLKVSKALHWLKLNHVDYYDCEISARNLASYPEEGPPVVVDYHPSS</sequence>
<reference evidence="3" key="2">
    <citation type="submission" date="2015-01" db="EMBL/GenBank/DDBJ databases">
        <title>Evolutionary Origins and Diversification of the Mycorrhizal Mutualists.</title>
        <authorList>
            <consortium name="DOE Joint Genome Institute"/>
            <consortium name="Mycorrhizal Genomics Consortium"/>
            <person name="Kohler A."/>
            <person name="Kuo A."/>
            <person name="Nagy L.G."/>
            <person name="Floudas D."/>
            <person name="Copeland A."/>
            <person name="Barry K.W."/>
            <person name="Cichocki N."/>
            <person name="Veneault-Fourrey C."/>
            <person name="LaButti K."/>
            <person name="Lindquist E.A."/>
            <person name="Lipzen A."/>
            <person name="Lundell T."/>
            <person name="Morin E."/>
            <person name="Murat C."/>
            <person name="Riley R."/>
            <person name="Ohm R."/>
            <person name="Sun H."/>
            <person name="Tunlid A."/>
            <person name="Henrissat B."/>
            <person name="Grigoriev I.V."/>
            <person name="Hibbett D.S."/>
            <person name="Martin F."/>
        </authorList>
    </citation>
    <scope>NUCLEOTIDE SEQUENCE [LARGE SCALE GENOMIC DNA]</scope>
    <source>
        <strain evidence="3">F 1598</strain>
    </source>
</reference>
<feature type="domain" description="DUF6570" evidence="1">
    <location>
        <begin position="1"/>
        <end position="129"/>
    </location>
</feature>
<keyword evidence="3" id="KW-1185">Reference proteome</keyword>
<dbReference type="Proteomes" id="UP000054166">
    <property type="component" value="Unassembled WGS sequence"/>
</dbReference>
<evidence type="ECO:0000313" key="3">
    <source>
        <dbReference type="Proteomes" id="UP000054166"/>
    </source>
</evidence>
<accession>A0A0C3G951</accession>
<evidence type="ECO:0000313" key="2">
    <source>
        <dbReference type="EMBL" id="KIM88289.1"/>
    </source>
</evidence>
<gene>
    <name evidence="2" type="ORF">PILCRDRAFT_62745</name>
</gene>
<reference evidence="2 3" key="1">
    <citation type="submission" date="2014-04" db="EMBL/GenBank/DDBJ databases">
        <authorList>
            <consortium name="DOE Joint Genome Institute"/>
            <person name="Kuo A."/>
            <person name="Tarkka M."/>
            <person name="Buscot F."/>
            <person name="Kohler A."/>
            <person name="Nagy L.G."/>
            <person name="Floudas D."/>
            <person name="Copeland A."/>
            <person name="Barry K.W."/>
            <person name="Cichocki N."/>
            <person name="Veneault-Fourrey C."/>
            <person name="LaButti K."/>
            <person name="Lindquist E.A."/>
            <person name="Lipzen A."/>
            <person name="Lundell T."/>
            <person name="Morin E."/>
            <person name="Murat C."/>
            <person name="Sun H."/>
            <person name="Tunlid A."/>
            <person name="Henrissat B."/>
            <person name="Grigoriev I.V."/>
            <person name="Hibbett D.S."/>
            <person name="Martin F."/>
            <person name="Nordberg H.P."/>
            <person name="Cantor M.N."/>
            <person name="Hua S.X."/>
        </authorList>
    </citation>
    <scope>NUCLEOTIDE SEQUENCE [LARGE SCALE GENOMIC DNA]</scope>
    <source>
        <strain evidence="2 3">F 1598</strain>
    </source>
</reference>
<dbReference type="OrthoDB" id="3221862at2759"/>
<dbReference type="STRING" id="765440.A0A0C3G951"/>
<name>A0A0C3G951_PILCF</name>
<organism evidence="2 3">
    <name type="scientific">Piloderma croceum (strain F 1598)</name>
    <dbReference type="NCBI Taxonomy" id="765440"/>
    <lineage>
        <taxon>Eukaryota</taxon>
        <taxon>Fungi</taxon>
        <taxon>Dikarya</taxon>
        <taxon>Basidiomycota</taxon>
        <taxon>Agaricomycotina</taxon>
        <taxon>Agaricomycetes</taxon>
        <taxon>Agaricomycetidae</taxon>
        <taxon>Atheliales</taxon>
        <taxon>Atheliaceae</taxon>
        <taxon>Piloderma</taxon>
    </lineage>
</organism>
<dbReference type="InParanoid" id="A0A0C3G951"/>